<dbReference type="Proteomes" id="UP000885148">
    <property type="component" value="Unassembled WGS sequence"/>
</dbReference>
<dbReference type="EMBL" id="DAESCB010000039">
    <property type="protein sequence ID" value="HBH7045171.1"/>
    <property type="molecule type" value="Genomic_DNA"/>
</dbReference>
<accession>A0A9P3ZBH8</accession>
<reference evidence="1" key="1">
    <citation type="journal article" date="2018" name="Genome Biol.">
        <title>SKESA: strategic k-mer extension for scrupulous assemblies.</title>
        <authorList>
            <person name="Souvorov A."/>
            <person name="Agarwala R."/>
            <person name="Lipman D.J."/>
        </authorList>
    </citation>
    <scope>NUCLEOTIDE SEQUENCE</scope>
    <source>
        <strain evidence="1">91871</strain>
    </source>
</reference>
<evidence type="ECO:0008006" key="3">
    <source>
        <dbReference type="Google" id="ProtNLM"/>
    </source>
</evidence>
<protein>
    <recommendedName>
        <fullName evidence="3">Ankyrin repeat domain-containing protein</fullName>
    </recommendedName>
</protein>
<sequence>MFMKYTLLQIKDAEMGKDIFECETEADCIKNKYDINKVDQWGRNALFHSDLEKSKWLVKHGINFNLLDNDLMNVLMNIPSNHIDKAQFLIDIGIDLKIFKNNPDKLNNMRSKPVKNLVLNYLNECIKL</sequence>
<organism evidence="1 2">
    <name type="scientific">Citrobacter freundii</name>
    <dbReference type="NCBI Taxonomy" id="546"/>
    <lineage>
        <taxon>Bacteria</taxon>
        <taxon>Pseudomonadati</taxon>
        <taxon>Pseudomonadota</taxon>
        <taxon>Gammaproteobacteria</taxon>
        <taxon>Enterobacterales</taxon>
        <taxon>Enterobacteriaceae</taxon>
        <taxon>Citrobacter</taxon>
        <taxon>Citrobacter freundii complex</taxon>
    </lineage>
</organism>
<gene>
    <name evidence="1" type="ORF">KV121_005343</name>
</gene>
<evidence type="ECO:0000313" key="2">
    <source>
        <dbReference type="Proteomes" id="UP000885148"/>
    </source>
</evidence>
<comment type="caution">
    <text evidence="1">The sequence shown here is derived from an EMBL/GenBank/DDBJ whole genome shotgun (WGS) entry which is preliminary data.</text>
</comment>
<evidence type="ECO:0000313" key="1">
    <source>
        <dbReference type="EMBL" id="HBH7045171.1"/>
    </source>
</evidence>
<dbReference type="SUPFAM" id="SSF48403">
    <property type="entry name" value="Ankyrin repeat"/>
    <property type="match status" value="1"/>
</dbReference>
<dbReference type="Gene3D" id="1.25.40.20">
    <property type="entry name" value="Ankyrin repeat-containing domain"/>
    <property type="match status" value="1"/>
</dbReference>
<name>A0A9P3ZBH8_CITFR</name>
<dbReference type="InterPro" id="IPR036770">
    <property type="entry name" value="Ankyrin_rpt-contain_sf"/>
</dbReference>
<proteinExistence type="predicted"/>
<dbReference type="AlphaFoldDB" id="A0A9P3ZBH8"/>
<reference evidence="1" key="2">
    <citation type="submission" date="2021-07" db="EMBL/GenBank/DDBJ databases">
        <authorList>
            <consortium name="NCBI Pathogen Detection Project"/>
        </authorList>
    </citation>
    <scope>NUCLEOTIDE SEQUENCE</scope>
    <source>
        <strain evidence="1">91871</strain>
    </source>
</reference>